<name>A0A2T1F5N2_9CYAN</name>
<dbReference type="AlphaFoldDB" id="A0A2T1F5N2"/>
<dbReference type="PROSITE" id="PS50043">
    <property type="entry name" value="HTH_LUXR_2"/>
    <property type="match status" value="1"/>
</dbReference>
<organism evidence="6 7">
    <name type="scientific">Chamaesiphon polymorphus CCALA 037</name>
    <dbReference type="NCBI Taxonomy" id="2107692"/>
    <lineage>
        <taxon>Bacteria</taxon>
        <taxon>Bacillati</taxon>
        <taxon>Cyanobacteriota</taxon>
        <taxon>Cyanophyceae</taxon>
        <taxon>Gomontiellales</taxon>
        <taxon>Chamaesiphonaceae</taxon>
        <taxon>Chamaesiphon</taxon>
    </lineage>
</organism>
<dbReference type="PANTHER" id="PTHR43214:SF43">
    <property type="entry name" value="TWO-COMPONENT RESPONSE REGULATOR"/>
    <property type="match status" value="1"/>
</dbReference>
<dbReference type="CDD" id="cd17535">
    <property type="entry name" value="REC_NarL-like"/>
    <property type="match status" value="1"/>
</dbReference>
<sequence length="229" mass="25707">MIRLFLVEDQAIVRDGLKIMLETTSDFQMVGEAENGVEAIDRLQELQDSDRFPDVVLMDVRMPEMDGVEATQHLCQTYPDLKVLILTTFDDSEYVRQALQNGAKGYLLKDTPIAELAKAIRSIFQGYTQFGPGLIEKALAQSDPVTEIETEPPAELLALTDREREVLKLIAEGLSNREIAEALFLSEGTVRNHVSNVLLRLNVRDRTQAVILANTFPTYLNPIDTLTEE</sequence>
<dbReference type="GO" id="GO:0003677">
    <property type="term" value="F:DNA binding"/>
    <property type="evidence" value="ECO:0007669"/>
    <property type="project" value="UniProtKB-KW"/>
</dbReference>
<dbReference type="PRINTS" id="PR00038">
    <property type="entry name" value="HTHLUXR"/>
</dbReference>
<feature type="domain" description="HTH luxR-type" evidence="4">
    <location>
        <begin position="152"/>
        <end position="217"/>
    </location>
</feature>
<dbReference type="SUPFAM" id="SSF52172">
    <property type="entry name" value="CheY-like"/>
    <property type="match status" value="1"/>
</dbReference>
<dbReference type="InterPro" id="IPR011006">
    <property type="entry name" value="CheY-like_superfamily"/>
</dbReference>
<dbReference type="RefSeq" id="WP_106313049.1">
    <property type="nucleotide sequence ID" value="NZ_PVWO01000710.1"/>
</dbReference>
<evidence type="ECO:0000256" key="3">
    <source>
        <dbReference type="PROSITE-ProRule" id="PRU00169"/>
    </source>
</evidence>
<keyword evidence="1 3" id="KW-0597">Phosphoprotein</keyword>
<feature type="domain" description="Response regulatory" evidence="5">
    <location>
        <begin position="3"/>
        <end position="124"/>
    </location>
</feature>
<dbReference type="OrthoDB" id="509129at2"/>
<dbReference type="SMART" id="SM00448">
    <property type="entry name" value="REC"/>
    <property type="match status" value="1"/>
</dbReference>
<dbReference type="PROSITE" id="PS50110">
    <property type="entry name" value="RESPONSE_REGULATORY"/>
    <property type="match status" value="1"/>
</dbReference>
<feature type="modified residue" description="4-aspartylphosphate" evidence="3">
    <location>
        <position position="59"/>
    </location>
</feature>
<comment type="caution">
    <text evidence="6">The sequence shown here is derived from an EMBL/GenBank/DDBJ whole genome shotgun (WGS) entry which is preliminary data.</text>
</comment>
<dbReference type="InterPro" id="IPR039420">
    <property type="entry name" value="WalR-like"/>
</dbReference>
<dbReference type="InterPro" id="IPR000792">
    <property type="entry name" value="Tscrpt_reg_LuxR_C"/>
</dbReference>
<keyword evidence="7" id="KW-1185">Reference proteome</keyword>
<dbReference type="SMART" id="SM00421">
    <property type="entry name" value="HTH_LUXR"/>
    <property type="match status" value="1"/>
</dbReference>
<dbReference type="EMBL" id="PVWO01000710">
    <property type="protein sequence ID" value="PSB40279.1"/>
    <property type="molecule type" value="Genomic_DNA"/>
</dbReference>
<dbReference type="Pfam" id="PF00196">
    <property type="entry name" value="GerE"/>
    <property type="match status" value="1"/>
</dbReference>
<dbReference type="PROSITE" id="PS00622">
    <property type="entry name" value="HTH_LUXR_1"/>
    <property type="match status" value="1"/>
</dbReference>
<proteinExistence type="predicted"/>
<dbReference type="InterPro" id="IPR016032">
    <property type="entry name" value="Sig_transdc_resp-reg_C-effctor"/>
</dbReference>
<dbReference type="PANTHER" id="PTHR43214">
    <property type="entry name" value="TWO-COMPONENT RESPONSE REGULATOR"/>
    <property type="match status" value="1"/>
</dbReference>
<evidence type="ECO:0000259" key="4">
    <source>
        <dbReference type="PROSITE" id="PS50043"/>
    </source>
</evidence>
<dbReference type="CDD" id="cd06170">
    <property type="entry name" value="LuxR_C_like"/>
    <property type="match status" value="1"/>
</dbReference>
<evidence type="ECO:0000256" key="2">
    <source>
        <dbReference type="ARBA" id="ARBA00023125"/>
    </source>
</evidence>
<dbReference type="SUPFAM" id="SSF46894">
    <property type="entry name" value="C-terminal effector domain of the bipartite response regulators"/>
    <property type="match status" value="1"/>
</dbReference>
<evidence type="ECO:0000259" key="5">
    <source>
        <dbReference type="PROSITE" id="PS50110"/>
    </source>
</evidence>
<dbReference type="Pfam" id="PF00072">
    <property type="entry name" value="Response_reg"/>
    <property type="match status" value="1"/>
</dbReference>
<reference evidence="6 7" key="1">
    <citation type="submission" date="2018-03" db="EMBL/GenBank/DDBJ databases">
        <title>The ancient ancestry and fast evolution of plastids.</title>
        <authorList>
            <person name="Moore K.R."/>
            <person name="Magnabosco C."/>
            <person name="Momper L."/>
            <person name="Gold D.A."/>
            <person name="Bosak T."/>
            <person name="Fournier G.P."/>
        </authorList>
    </citation>
    <scope>NUCLEOTIDE SEQUENCE [LARGE SCALE GENOMIC DNA]</scope>
    <source>
        <strain evidence="6 7">CCALA 037</strain>
    </source>
</reference>
<dbReference type="GO" id="GO:0000160">
    <property type="term" value="P:phosphorelay signal transduction system"/>
    <property type="evidence" value="ECO:0007669"/>
    <property type="project" value="InterPro"/>
</dbReference>
<evidence type="ECO:0000256" key="1">
    <source>
        <dbReference type="ARBA" id="ARBA00022553"/>
    </source>
</evidence>
<protein>
    <submittedName>
        <fullName evidence="6">DNA-binding response regulator</fullName>
    </submittedName>
</protein>
<evidence type="ECO:0000313" key="6">
    <source>
        <dbReference type="EMBL" id="PSB40279.1"/>
    </source>
</evidence>
<evidence type="ECO:0000313" key="7">
    <source>
        <dbReference type="Proteomes" id="UP000238937"/>
    </source>
</evidence>
<accession>A0A2T1F5N2</accession>
<dbReference type="Gene3D" id="3.40.50.2300">
    <property type="match status" value="1"/>
</dbReference>
<dbReference type="InterPro" id="IPR001789">
    <property type="entry name" value="Sig_transdc_resp-reg_receiver"/>
</dbReference>
<gene>
    <name evidence="6" type="ORF">C7B77_28560</name>
</gene>
<dbReference type="Proteomes" id="UP000238937">
    <property type="component" value="Unassembled WGS sequence"/>
</dbReference>
<dbReference type="GO" id="GO:0006355">
    <property type="term" value="P:regulation of DNA-templated transcription"/>
    <property type="evidence" value="ECO:0007669"/>
    <property type="project" value="InterPro"/>
</dbReference>
<dbReference type="InterPro" id="IPR058245">
    <property type="entry name" value="NreC/VraR/RcsB-like_REC"/>
</dbReference>
<keyword evidence="2 6" id="KW-0238">DNA-binding</keyword>